<proteinExistence type="inferred from homology"/>
<evidence type="ECO:0000313" key="6">
    <source>
        <dbReference type="EMBL" id="AII14271.1"/>
    </source>
</evidence>
<dbReference type="KEGG" id="caj:CIG1485E_0403"/>
<dbReference type="GO" id="GO:0046677">
    <property type="term" value="P:response to antibiotic"/>
    <property type="evidence" value="ECO:0007669"/>
    <property type="project" value="UniProtKB-KW"/>
</dbReference>
<dbReference type="EMBL" id="CP009043">
    <property type="protein sequence ID" value="AII14271.1"/>
    <property type="molecule type" value="Genomic_DNA"/>
</dbReference>
<dbReference type="eggNOG" id="COG2746">
    <property type="taxonomic scope" value="Bacteria"/>
</dbReference>
<protein>
    <recommendedName>
        <fullName evidence="2 5">Aminoglycoside N(3)-acetyltransferase</fullName>
        <ecNumber evidence="5">2.3.1.-</ecNumber>
    </recommendedName>
</protein>
<evidence type="ECO:0000256" key="3">
    <source>
        <dbReference type="ARBA" id="ARBA00022679"/>
    </source>
</evidence>
<comment type="similarity">
    <text evidence="1 5">Belongs to the antibiotic N-acetyltransferase family.</text>
</comment>
<keyword evidence="7" id="KW-1185">Reference proteome</keyword>
<dbReference type="Proteomes" id="UP000028486">
    <property type="component" value="Chromosome"/>
</dbReference>
<dbReference type="RefSeq" id="WP_038453168.1">
    <property type="nucleotide sequence ID" value="NZ_CP009043.1"/>
</dbReference>
<comment type="catalytic activity">
    <reaction evidence="5">
        <text>a 2-deoxystreptamine antibiotic + acetyl-CoA = an N(3)-acetyl-2-deoxystreptamine antibiotic + CoA + H(+)</text>
        <dbReference type="Rhea" id="RHEA:12665"/>
        <dbReference type="ChEBI" id="CHEBI:15378"/>
        <dbReference type="ChEBI" id="CHEBI:57287"/>
        <dbReference type="ChEBI" id="CHEBI:57288"/>
        <dbReference type="ChEBI" id="CHEBI:57921"/>
        <dbReference type="ChEBI" id="CHEBI:77452"/>
        <dbReference type="EC" id="2.3.1.81"/>
    </reaction>
</comment>
<name>A0A076F8B2_9BACT</name>
<dbReference type="Pfam" id="PF02522">
    <property type="entry name" value="Antibiotic_NAT"/>
    <property type="match status" value="1"/>
</dbReference>
<dbReference type="OrthoDB" id="7330654at2"/>
<dbReference type="InterPro" id="IPR028345">
    <property type="entry name" value="Antibiotic_NAT-like"/>
</dbReference>
<evidence type="ECO:0000256" key="5">
    <source>
        <dbReference type="RuleBase" id="RU365031"/>
    </source>
</evidence>
<dbReference type="AlphaFoldDB" id="A0A076F8B2"/>
<organism evidence="6 7">
    <name type="scientific">Campylobacter iguaniorum</name>
    <dbReference type="NCBI Taxonomy" id="1244531"/>
    <lineage>
        <taxon>Bacteria</taxon>
        <taxon>Pseudomonadati</taxon>
        <taxon>Campylobacterota</taxon>
        <taxon>Epsilonproteobacteria</taxon>
        <taxon>Campylobacterales</taxon>
        <taxon>Campylobacteraceae</taxon>
        <taxon>Campylobacter</taxon>
    </lineage>
</organism>
<reference evidence="7" key="1">
    <citation type="journal article" date="2014" name="Genome Announc.">
        <title>Complete Genome Sequence of Campylobacter iguaniorum Strain 1485ET, Isolated from a Bearded Dragon (Pogona vitticeps).</title>
        <authorList>
            <person name="Gilbert M.J."/>
            <person name="Miller W.G."/>
            <person name="Yee E."/>
            <person name="Kik M."/>
            <person name="Wagenaar J.A."/>
            <person name="Duim B."/>
        </authorList>
    </citation>
    <scope>NUCLEOTIDE SEQUENCE [LARGE SCALE GENOMIC DNA]</scope>
    <source>
        <strain evidence="7">1485E</strain>
    </source>
</reference>
<dbReference type="PANTHER" id="PTHR11104:SF0">
    <property type="entry name" value="SPBETA PROPHAGE-DERIVED AMINOGLYCOSIDE N(3')-ACETYLTRANSFERASE-LIKE PROTEIN YOKD"/>
    <property type="match status" value="1"/>
</dbReference>
<evidence type="ECO:0000256" key="1">
    <source>
        <dbReference type="ARBA" id="ARBA00006383"/>
    </source>
</evidence>
<keyword evidence="3 5" id="KW-0808">Transferase</keyword>
<accession>A0A076F8B2</accession>
<dbReference type="PANTHER" id="PTHR11104">
    <property type="entry name" value="AMINOGLYCOSIDE N3-ACETYLTRANSFERASE"/>
    <property type="match status" value="1"/>
</dbReference>
<evidence type="ECO:0000256" key="2">
    <source>
        <dbReference type="ARBA" id="ARBA00012882"/>
    </source>
</evidence>
<keyword evidence="5" id="KW-0046">Antibiotic resistance</keyword>
<dbReference type="EC" id="2.3.1.-" evidence="5"/>
<dbReference type="SUPFAM" id="SSF110710">
    <property type="entry name" value="TTHA0583/YokD-like"/>
    <property type="match status" value="1"/>
</dbReference>
<dbReference type="InterPro" id="IPR003679">
    <property type="entry name" value="Amioglycoside_AcTrfase"/>
</dbReference>
<evidence type="ECO:0000313" key="7">
    <source>
        <dbReference type="Proteomes" id="UP000028486"/>
    </source>
</evidence>
<dbReference type="GO" id="GO:0046353">
    <property type="term" value="F:aminoglycoside 3-N-acetyltransferase activity"/>
    <property type="evidence" value="ECO:0007669"/>
    <property type="project" value="UniProtKB-EC"/>
</dbReference>
<dbReference type="HOGENOM" id="CLU_084750_0_0_7"/>
<gene>
    <name evidence="6" type="ORF">CIG1485E_0403</name>
</gene>
<sequence>MKAILEAGGKLVYKSDLVDALRQIGIKSGDSICVHTELFTLGNPLLAKDEFLEALLWCFYEVIGKNGTLIMPTFTYSFCKNQIYDKLNSKSTMGVLTEFFRQQNGVVRTNDPIFSFAIGGNNKEAFLSDSKSCFGKNSVYDVLKRINGKIVLFGLEHAGYTFTHYIEEQAKVSYRYFKEFSGISIDEQRRERKTSIFYFVRKLDVKSTMSVCKQVGILKLSDNFKSVKFGNSILVVLDAKRYFTDTLNQIYKDERLILED</sequence>
<evidence type="ECO:0000256" key="4">
    <source>
        <dbReference type="ARBA" id="ARBA00023315"/>
    </source>
</evidence>
<keyword evidence="4 5" id="KW-0012">Acyltransferase</keyword>